<name>A0A5C5FQR9_9BASI</name>
<feature type="compositionally biased region" description="Gly residues" evidence="2">
    <location>
        <begin position="390"/>
        <end position="403"/>
    </location>
</feature>
<feature type="region of interest" description="Disordered" evidence="2">
    <location>
        <begin position="1"/>
        <end position="146"/>
    </location>
</feature>
<reference evidence="5 6" key="1">
    <citation type="submission" date="2019-03" db="EMBL/GenBank/DDBJ databases">
        <title>Rhodosporidium diobovatum UCD-FST 08-225 genome sequencing, assembly, and annotation.</title>
        <authorList>
            <person name="Fakankun I.U."/>
            <person name="Fristensky B."/>
            <person name="Levin D.B."/>
        </authorList>
    </citation>
    <scope>NUCLEOTIDE SEQUENCE [LARGE SCALE GENOMIC DNA]</scope>
    <source>
        <strain evidence="5 6">UCD-FST 08-225</strain>
    </source>
</reference>
<feature type="region of interest" description="Disordered" evidence="2">
    <location>
        <begin position="383"/>
        <end position="508"/>
    </location>
</feature>
<dbReference type="CDD" id="cd00167">
    <property type="entry name" value="SANT"/>
    <property type="match status" value="1"/>
</dbReference>
<keyword evidence="6" id="KW-1185">Reference proteome</keyword>
<feature type="coiled-coil region" evidence="1">
    <location>
        <begin position="180"/>
        <end position="207"/>
    </location>
</feature>
<feature type="compositionally biased region" description="Basic and acidic residues" evidence="2">
    <location>
        <begin position="52"/>
        <end position="64"/>
    </location>
</feature>
<feature type="region of interest" description="Disordered" evidence="2">
    <location>
        <begin position="660"/>
        <end position="690"/>
    </location>
</feature>
<feature type="compositionally biased region" description="Polar residues" evidence="2">
    <location>
        <begin position="84"/>
        <end position="101"/>
    </location>
</feature>
<accession>A0A5C5FQR9</accession>
<evidence type="ECO:0000256" key="2">
    <source>
        <dbReference type="SAM" id="MobiDB-lite"/>
    </source>
</evidence>
<dbReference type="PROSITE" id="PS50090">
    <property type="entry name" value="MYB_LIKE"/>
    <property type="match status" value="1"/>
</dbReference>
<dbReference type="Pfam" id="PF00249">
    <property type="entry name" value="Myb_DNA-binding"/>
    <property type="match status" value="1"/>
</dbReference>
<evidence type="ECO:0000259" key="4">
    <source>
        <dbReference type="PROSITE" id="PS51294"/>
    </source>
</evidence>
<feature type="domain" description="HTH myb-type" evidence="4">
    <location>
        <begin position="600"/>
        <end position="647"/>
    </location>
</feature>
<feature type="domain" description="Myb-like" evidence="3">
    <location>
        <begin position="600"/>
        <end position="643"/>
    </location>
</feature>
<dbReference type="PROSITE" id="PS51294">
    <property type="entry name" value="HTH_MYB"/>
    <property type="match status" value="1"/>
</dbReference>
<keyword evidence="1" id="KW-0175">Coiled coil</keyword>
<feature type="region of interest" description="Disordered" evidence="2">
    <location>
        <begin position="561"/>
        <end position="593"/>
    </location>
</feature>
<dbReference type="Gene3D" id="1.10.10.60">
    <property type="entry name" value="Homeodomain-like"/>
    <property type="match status" value="1"/>
</dbReference>
<sequence length="690" mass="72900">MPDPPPIPQDPHPLDSLDPTQLASTPLPTCAPHHLAPSSKHIDHLVAAPEPTHAEPLDPPHESSHPCTSSPSVAAEGGTDTVPVPSSSVPAQATADATMQGEQDFEAPIEQHGSPQATQGIDQHAPSPLVAGAHTPLSTLTSADPSVASDLDEANATIARLRAELASLPAYYTSRNQLERDRLESDNLQLRTQAQVLARKVAVLEAERAEFTGKHQGKAGDKGKGKARADEADMQDEETGSQATEVDEQTREDELAELKAEKRALTADVFKLQDRLDVAETNTKRLSHELRSLRAYFLHGSPLVTLDHEVALPSPPASQTSPASSPRAKPRCVTLGDAEAELLLHAGKTLSHVHRVNRVPLSQAIADHAEDILAARDHGPYGLPLPPSLGGSGEDGAAGGLDGLDGLMQLANASSQEDPSGGGYGAAAARSSRRRRGGLDWAPVGHDDDDDDDEDVRLPVPPAQYNPYSLDPPPVAGGSGARASALGGADDPDYLPSPPPGLRAAVAGGGGGEGYGAGMVNPRQALGQRLSGLDVLAQATAEMGHHSQSLGVGVGFEAGDGAEASGSGTGRKKSLVPNGRSRVPAVGPDGEKKARSPYIKWNMEEDEQLLRAVIQVGCSWDNVAKLCPTRAYHQVRQRFLRGLRSGEQLPKQLMHLQEAVRKSVRDHEAKKKRKRLAKRAAQEITDSTRE</sequence>
<feature type="compositionally biased region" description="Pro residues" evidence="2">
    <location>
        <begin position="459"/>
        <end position="475"/>
    </location>
</feature>
<proteinExistence type="predicted"/>
<feature type="compositionally biased region" description="Pro residues" evidence="2">
    <location>
        <begin position="1"/>
        <end position="11"/>
    </location>
</feature>
<dbReference type="InterPro" id="IPR009057">
    <property type="entry name" value="Homeodomain-like_sf"/>
</dbReference>
<feature type="compositionally biased region" description="Basic and acidic residues" evidence="2">
    <location>
        <begin position="212"/>
        <end position="231"/>
    </location>
</feature>
<dbReference type="InterPro" id="IPR017930">
    <property type="entry name" value="Myb_dom"/>
</dbReference>
<feature type="compositionally biased region" description="Acidic residues" evidence="2">
    <location>
        <begin position="232"/>
        <end position="247"/>
    </location>
</feature>
<dbReference type="Proteomes" id="UP000311382">
    <property type="component" value="Unassembled WGS sequence"/>
</dbReference>
<dbReference type="EMBL" id="SOZI01000107">
    <property type="protein sequence ID" value="TNY19140.1"/>
    <property type="molecule type" value="Genomic_DNA"/>
</dbReference>
<organism evidence="5 6">
    <name type="scientific">Rhodotorula diobovata</name>
    <dbReference type="NCBI Taxonomy" id="5288"/>
    <lineage>
        <taxon>Eukaryota</taxon>
        <taxon>Fungi</taxon>
        <taxon>Dikarya</taxon>
        <taxon>Basidiomycota</taxon>
        <taxon>Pucciniomycotina</taxon>
        <taxon>Microbotryomycetes</taxon>
        <taxon>Sporidiobolales</taxon>
        <taxon>Sporidiobolaceae</taxon>
        <taxon>Rhodotorula</taxon>
    </lineage>
</organism>
<evidence type="ECO:0000313" key="6">
    <source>
        <dbReference type="Proteomes" id="UP000311382"/>
    </source>
</evidence>
<dbReference type="SUPFAM" id="SSF46689">
    <property type="entry name" value="Homeodomain-like"/>
    <property type="match status" value="1"/>
</dbReference>
<evidence type="ECO:0000256" key="1">
    <source>
        <dbReference type="SAM" id="Coils"/>
    </source>
</evidence>
<dbReference type="InterPro" id="IPR001005">
    <property type="entry name" value="SANT/Myb"/>
</dbReference>
<dbReference type="OrthoDB" id="2143914at2759"/>
<feature type="compositionally biased region" description="Polar residues" evidence="2">
    <location>
        <begin position="18"/>
        <end position="27"/>
    </location>
</feature>
<feature type="region of interest" description="Disordered" evidence="2">
    <location>
        <begin position="212"/>
        <end position="253"/>
    </location>
</feature>
<gene>
    <name evidence="5" type="ORF">DMC30DRAFT_418202</name>
</gene>
<comment type="caution">
    <text evidence="5">The sequence shown here is derived from an EMBL/GenBank/DDBJ whole genome shotgun (WGS) entry which is preliminary data.</text>
</comment>
<evidence type="ECO:0000259" key="3">
    <source>
        <dbReference type="PROSITE" id="PS50090"/>
    </source>
</evidence>
<dbReference type="AlphaFoldDB" id="A0A5C5FQR9"/>
<protein>
    <submittedName>
        <fullName evidence="5">Uncharacterized protein</fullName>
    </submittedName>
</protein>
<evidence type="ECO:0000313" key="5">
    <source>
        <dbReference type="EMBL" id="TNY19140.1"/>
    </source>
</evidence>
<feature type="compositionally biased region" description="Basic and acidic residues" evidence="2">
    <location>
        <begin position="660"/>
        <end position="669"/>
    </location>
</feature>